<gene>
    <name evidence="2" type="ORF">PROQFM164_S10g000003</name>
</gene>
<proteinExistence type="predicted"/>
<feature type="region of interest" description="Disordered" evidence="1">
    <location>
        <begin position="1"/>
        <end position="37"/>
    </location>
</feature>
<evidence type="ECO:0000313" key="2">
    <source>
        <dbReference type="EMBL" id="CDM38189.1"/>
    </source>
</evidence>
<organism evidence="2 3">
    <name type="scientific">Penicillium roqueforti (strain FM164)</name>
    <dbReference type="NCBI Taxonomy" id="1365484"/>
    <lineage>
        <taxon>Eukaryota</taxon>
        <taxon>Fungi</taxon>
        <taxon>Dikarya</taxon>
        <taxon>Ascomycota</taxon>
        <taxon>Pezizomycotina</taxon>
        <taxon>Eurotiomycetes</taxon>
        <taxon>Eurotiomycetidae</taxon>
        <taxon>Eurotiales</taxon>
        <taxon>Aspergillaceae</taxon>
        <taxon>Penicillium</taxon>
    </lineage>
</organism>
<accession>W6QVP5</accession>
<feature type="compositionally biased region" description="Basic and acidic residues" evidence="1">
    <location>
        <begin position="25"/>
        <end position="36"/>
    </location>
</feature>
<keyword evidence="3" id="KW-1185">Reference proteome</keyword>
<dbReference type="AlphaFoldDB" id="W6QVP5"/>
<name>W6QVP5_PENRF</name>
<sequence length="94" mass="10666">MDSLNSSPGQEKEGGQQPSESLVLSDREKSMEKSLETPDYIPLSPSLLRHDKEIKHTLAIEPFQPIIKVLADFERDDLKFAFPAARLVGLYRRL</sequence>
<evidence type="ECO:0000313" key="3">
    <source>
        <dbReference type="Proteomes" id="UP000030686"/>
    </source>
</evidence>
<evidence type="ECO:0000256" key="1">
    <source>
        <dbReference type="SAM" id="MobiDB-lite"/>
    </source>
</evidence>
<protein>
    <submittedName>
        <fullName evidence="2">Uncharacterized protein</fullName>
    </submittedName>
</protein>
<dbReference type="EMBL" id="HG792024">
    <property type="protein sequence ID" value="CDM38189.1"/>
    <property type="molecule type" value="Genomic_DNA"/>
</dbReference>
<dbReference type="OrthoDB" id="4323916at2759"/>
<dbReference type="Proteomes" id="UP000030686">
    <property type="component" value="Unassembled WGS sequence"/>
</dbReference>
<reference evidence="2" key="1">
    <citation type="journal article" date="2014" name="Nat. Commun.">
        <title>Multiple recent horizontal transfers of a large genomic region in cheese making fungi.</title>
        <authorList>
            <person name="Cheeseman K."/>
            <person name="Ropars J."/>
            <person name="Renault P."/>
            <person name="Dupont J."/>
            <person name="Gouzy J."/>
            <person name="Branca A."/>
            <person name="Abraham A.L."/>
            <person name="Ceppi M."/>
            <person name="Conseiller E."/>
            <person name="Debuchy R."/>
            <person name="Malagnac F."/>
            <person name="Goarin A."/>
            <person name="Silar P."/>
            <person name="Lacoste S."/>
            <person name="Sallet E."/>
            <person name="Bensimon A."/>
            <person name="Giraud T."/>
            <person name="Brygoo Y."/>
        </authorList>
    </citation>
    <scope>NUCLEOTIDE SEQUENCE [LARGE SCALE GENOMIC DNA]</scope>
    <source>
        <strain evidence="2">FM164</strain>
    </source>
</reference>